<protein>
    <submittedName>
        <fullName evidence="8">Chaperone protein ClpB</fullName>
    </submittedName>
</protein>
<feature type="region of interest" description="Disordered" evidence="6">
    <location>
        <begin position="556"/>
        <end position="587"/>
    </location>
</feature>
<evidence type="ECO:0000256" key="3">
    <source>
        <dbReference type="ARBA" id="ARBA00023015"/>
    </source>
</evidence>
<reference evidence="8" key="2">
    <citation type="submission" date="2023-04" db="EMBL/GenBank/DDBJ databases">
        <authorList>
            <person name="Bruccoleri R.E."/>
            <person name="Oakeley E.J."/>
            <person name="Faust A.-M."/>
            <person name="Dessus-Babus S."/>
            <person name="Altorfer M."/>
            <person name="Burckhardt D."/>
            <person name="Oertli M."/>
            <person name="Naumann U."/>
            <person name="Petersen F."/>
            <person name="Wong J."/>
        </authorList>
    </citation>
    <scope>NUCLEOTIDE SEQUENCE</scope>
    <source>
        <strain evidence="8">GSM-AAB239-AS_SAM_17_03QT</strain>
        <tissue evidence="8">Leaf</tissue>
    </source>
</reference>
<dbReference type="PANTHER" id="PTHR43572:SF13">
    <property type="entry name" value="PROTEIN SUPPRESSOR OF MAX2 1"/>
    <property type="match status" value="1"/>
</dbReference>
<dbReference type="FunFam" id="1.10.1780.10:FF:000005">
    <property type="entry name" value="protein SUPPRESSOR OF MAX2 1"/>
    <property type="match status" value="1"/>
</dbReference>
<dbReference type="Pfam" id="PF23569">
    <property type="entry name" value="NBD_SMAX1"/>
    <property type="match status" value="1"/>
</dbReference>
<proteinExistence type="inferred from homology"/>
<dbReference type="EMBL" id="JANAVB010009399">
    <property type="protein sequence ID" value="KAJ6840376.1"/>
    <property type="molecule type" value="Genomic_DNA"/>
</dbReference>
<keyword evidence="4" id="KW-0804">Transcription</keyword>
<sequence>MRAGLSTIQQTLAPEAASVLTSSIAEAAKRNHGQTTPLHVAATLLSSPGGLLRQACVRSHPNSSHPLQCRALELCFSVALDRLPSVNPTSSGAAPSVAEPPISNALMAALKRAQAHQRRGCPEQQQSPLLAVKVDLEQFVVSILDDPSVSRVMKEASFSSPAVKASIEQSLAPPSHRPTSATVAPRSLYLNPRLQQQQQKLDSKPDGGSHRKAEVNKVLEILMRSKKHNPVLVGDSDLNSVTKEVMERIKTGELGCSPQIISLEEEVAPLVSDTTRSRLLLPSKIRELGTDIDTRIGSGSSVVIDLGDLKWLVESGAAAAASGPNRIQQQQATSETGRAAVAEMADIVRKFGDAGAGGGRVWLIGTATCATYLRCQVYHPDMESEWDLQALPIAPRSPLPGLFNRLGNTNGILSSSFRKNGILSSSVEALTSPMAFPRTKQTTVPLRRPPETTADTSQRQTLSPRCNESYERELSKLAAKEFEKSSSASRPEPSPALPKWLQIAAPCASKESELNYKQSMEEQLKQWRQNCSPLHPNSSNPRLFEPSLSLAQGLALDQPASPPRSPVKTDLVLGNSKPPDTSSSWEDAHRDRIRGFHGCKKDGLSDQKGPKLSSFEDTDSLKRLFKSLNEKVGWQSEAASAITSAIMQSKSGNGKRRGGVMPKADTWLLFVGPDKVGKRRMAVALSDLVFGTAPVIICLGSPGTDGDDGESDIDFRGKTPLDRIASAVRRNPFSVIVLENIDQADAVVRGTIKQAINKGRLPDSYGKEVSLGSAIFVLTTNWLPDELKSSMEDSVIKMEEKILSSANCSWQLELSIRGKRQPEWLSKTDQPEKRRKESNGLGLSLDLNLAAGGSGDEDGGESSVNSSDITVENDNEHGRLAIQRSHSTSSASEFLHSVDKSVVFKPVDFGPMRRSISESISAKFVAVIGAGRSVQVDDDVLDQVVGRVWLSGVRFEEWAEGVLVPSIEQLRGNLSEEDDGTAIWLTKTAHSSKRLRREGRGPEIVCRKVSHWQ</sequence>
<dbReference type="Gene3D" id="1.10.1780.10">
    <property type="entry name" value="Clp, N-terminal domain"/>
    <property type="match status" value="1"/>
</dbReference>
<evidence type="ECO:0000256" key="6">
    <source>
        <dbReference type="SAM" id="MobiDB-lite"/>
    </source>
</evidence>
<feature type="compositionally biased region" description="Polar residues" evidence="6">
    <location>
        <begin position="453"/>
        <end position="466"/>
    </location>
</feature>
<dbReference type="Gene3D" id="3.40.50.300">
    <property type="entry name" value="P-loop containing nucleotide triphosphate hydrolases"/>
    <property type="match status" value="1"/>
</dbReference>
<dbReference type="PANTHER" id="PTHR43572">
    <property type="entry name" value="CHAPERONE PROTEIN CLPD, CHLOROPLASTIC"/>
    <property type="match status" value="1"/>
</dbReference>
<evidence type="ECO:0000313" key="9">
    <source>
        <dbReference type="Proteomes" id="UP001140949"/>
    </source>
</evidence>
<keyword evidence="9" id="KW-1185">Reference proteome</keyword>
<evidence type="ECO:0000256" key="2">
    <source>
        <dbReference type="ARBA" id="ARBA00022737"/>
    </source>
</evidence>
<dbReference type="PROSITE" id="PS51903">
    <property type="entry name" value="CLP_R"/>
    <property type="match status" value="1"/>
</dbReference>
<evidence type="ECO:0000313" key="8">
    <source>
        <dbReference type="EMBL" id="KAJ6840376.1"/>
    </source>
</evidence>
<comment type="similarity">
    <text evidence="1">Belongs to the ClpA/ClpB family.</text>
</comment>
<keyword evidence="2 5" id="KW-0677">Repeat</keyword>
<dbReference type="AlphaFoldDB" id="A0AAX6HH55"/>
<evidence type="ECO:0000256" key="5">
    <source>
        <dbReference type="PROSITE-ProRule" id="PRU01251"/>
    </source>
</evidence>
<dbReference type="CDD" id="cd19499">
    <property type="entry name" value="RecA-like_ClpB_Hsp104-like"/>
    <property type="match status" value="1"/>
</dbReference>
<dbReference type="Proteomes" id="UP001140949">
    <property type="component" value="Unassembled WGS sequence"/>
</dbReference>
<comment type="caution">
    <text evidence="8">The sequence shown here is derived from an EMBL/GenBank/DDBJ whole genome shotgun (WGS) entry which is preliminary data.</text>
</comment>
<dbReference type="SUPFAM" id="SSF52540">
    <property type="entry name" value="P-loop containing nucleoside triphosphate hydrolases"/>
    <property type="match status" value="1"/>
</dbReference>
<evidence type="ECO:0000259" key="7">
    <source>
        <dbReference type="PROSITE" id="PS51903"/>
    </source>
</evidence>
<dbReference type="InterPro" id="IPR058954">
    <property type="entry name" value="AAA_lid_SMAX1"/>
</dbReference>
<dbReference type="InterPro" id="IPR004176">
    <property type="entry name" value="Clp_R_N"/>
</dbReference>
<accession>A0AAX6HH55</accession>
<evidence type="ECO:0000256" key="4">
    <source>
        <dbReference type="ARBA" id="ARBA00023163"/>
    </source>
</evidence>
<dbReference type="InterPro" id="IPR003959">
    <property type="entry name" value="ATPase_AAA_core"/>
</dbReference>
<dbReference type="InterPro" id="IPR051650">
    <property type="entry name" value="SL_signaling_regulator"/>
</dbReference>
<dbReference type="GO" id="GO:0016887">
    <property type="term" value="F:ATP hydrolysis activity"/>
    <property type="evidence" value="ECO:0007669"/>
    <property type="project" value="InterPro"/>
</dbReference>
<dbReference type="Pfam" id="PF26587">
    <property type="entry name" value="AAA_lid_SMAX1"/>
    <property type="match status" value="1"/>
</dbReference>
<dbReference type="Pfam" id="PF07724">
    <property type="entry name" value="AAA_2"/>
    <property type="match status" value="1"/>
</dbReference>
<name>A0AAX6HH55_IRIPA</name>
<feature type="domain" description="Clp R" evidence="7">
    <location>
        <begin position="8"/>
        <end position="173"/>
    </location>
</feature>
<dbReference type="InterPro" id="IPR027417">
    <property type="entry name" value="P-loop_NTPase"/>
</dbReference>
<dbReference type="GO" id="GO:0005524">
    <property type="term" value="F:ATP binding"/>
    <property type="evidence" value="ECO:0007669"/>
    <property type="project" value="InterPro"/>
</dbReference>
<gene>
    <name evidence="8" type="ORF">M6B38_310405</name>
</gene>
<dbReference type="SUPFAM" id="SSF81923">
    <property type="entry name" value="Double Clp-N motif"/>
    <property type="match status" value="1"/>
</dbReference>
<feature type="region of interest" description="Disordered" evidence="6">
    <location>
        <begin position="434"/>
        <end position="469"/>
    </location>
</feature>
<dbReference type="InterPro" id="IPR036628">
    <property type="entry name" value="Clp_N_dom_sf"/>
</dbReference>
<evidence type="ECO:0000256" key="1">
    <source>
        <dbReference type="ARBA" id="ARBA00008675"/>
    </source>
</evidence>
<keyword evidence="3" id="KW-0805">Transcription regulation</keyword>
<dbReference type="InterPro" id="IPR058680">
    <property type="entry name" value="NBD_SMAX1-like"/>
</dbReference>
<organism evidence="8 9">
    <name type="scientific">Iris pallida</name>
    <name type="common">Sweet iris</name>
    <dbReference type="NCBI Taxonomy" id="29817"/>
    <lineage>
        <taxon>Eukaryota</taxon>
        <taxon>Viridiplantae</taxon>
        <taxon>Streptophyta</taxon>
        <taxon>Embryophyta</taxon>
        <taxon>Tracheophyta</taxon>
        <taxon>Spermatophyta</taxon>
        <taxon>Magnoliopsida</taxon>
        <taxon>Liliopsida</taxon>
        <taxon>Asparagales</taxon>
        <taxon>Iridaceae</taxon>
        <taxon>Iridoideae</taxon>
        <taxon>Irideae</taxon>
        <taxon>Iris</taxon>
    </lineage>
</organism>
<reference evidence="8" key="1">
    <citation type="journal article" date="2023" name="GigaByte">
        <title>Genome assembly of the bearded iris, Iris pallida Lam.</title>
        <authorList>
            <person name="Bruccoleri R.E."/>
            <person name="Oakeley E.J."/>
            <person name="Faust A.M.E."/>
            <person name="Altorfer M."/>
            <person name="Dessus-Babus S."/>
            <person name="Burckhardt D."/>
            <person name="Oertli M."/>
            <person name="Naumann U."/>
            <person name="Petersen F."/>
            <person name="Wong J."/>
        </authorList>
    </citation>
    <scope>NUCLEOTIDE SEQUENCE</scope>
    <source>
        <strain evidence="8">GSM-AAB239-AS_SAM_17_03QT</strain>
    </source>
</reference>